<dbReference type="PANTHER" id="PTHR38567">
    <property type="entry name" value="DUF4291 DOMAIN-CONTAINING PROTEIN"/>
    <property type="match status" value="1"/>
</dbReference>
<proteinExistence type="predicted"/>
<evidence type="ECO:0000313" key="1">
    <source>
        <dbReference type="EMBL" id="MBL3658513.1"/>
    </source>
</evidence>
<dbReference type="AlphaFoldDB" id="A0A937FDF9"/>
<comment type="caution">
    <text evidence="1">The sequence shown here is derived from an EMBL/GenBank/DDBJ whole genome shotgun (WGS) entry which is preliminary data.</text>
</comment>
<dbReference type="InterPro" id="IPR025633">
    <property type="entry name" value="DUF4291"/>
</dbReference>
<keyword evidence="2" id="KW-1185">Reference proteome</keyword>
<dbReference type="PANTHER" id="PTHR38567:SF1">
    <property type="entry name" value="DUF4291 DOMAIN-CONTAINING PROTEIN"/>
    <property type="match status" value="1"/>
</dbReference>
<name>A0A937FDF9_9BACT</name>
<dbReference type="RefSeq" id="WP_202246307.1">
    <property type="nucleotide sequence ID" value="NZ_JAESIY010000013.1"/>
</dbReference>
<evidence type="ECO:0000313" key="2">
    <source>
        <dbReference type="Proteomes" id="UP000659388"/>
    </source>
</evidence>
<sequence length="207" mass="23978">MKTEKYQLYKERIPKQGQHIIASYDDEGIIVYQAFRPSIAAYAVEHQRFGGTDYSFDRMSWIKPNFLWMMYRAGWATKAGQERILAIKISHGGFENILEEATYSSFNGKVYESHEAWKAALEQTEVRLQWDPDHGPNGEKLERRAIQLGMKGDILKKFNEDFIISIEDVTDFVASQREKINNHDQLLVPAEQVYKTSALLAQKLQLD</sequence>
<gene>
    <name evidence="1" type="ORF">JL102_20335</name>
</gene>
<accession>A0A937FDF9</accession>
<dbReference type="Pfam" id="PF14124">
    <property type="entry name" value="DUF4291"/>
    <property type="match status" value="1"/>
</dbReference>
<organism evidence="1 2">
    <name type="scientific">Fulvivirga sediminis</name>
    <dbReference type="NCBI Taxonomy" id="2803949"/>
    <lineage>
        <taxon>Bacteria</taxon>
        <taxon>Pseudomonadati</taxon>
        <taxon>Bacteroidota</taxon>
        <taxon>Cytophagia</taxon>
        <taxon>Cytophagales</taxon>
        <taxon>Fulvivirgaceae</taxon>
        <taxon>Fulvivirga</taxon>
    </lineage>
</organism>
<reference evidence="1" key="1">
    <citation type="submission" date="2021-01" db="EMBL/GenBank/DDBJ databases">
        <title>Fulvivirga kasyanovii gen. nov., sp nov., a novel member of the phylum Bacteroidetes isolated from seawater in a mussel farm.</title>
        <authorList>
            <person name="Zhao L.-H."/>
            <person name="Wang Z.-J."/>
        </authorList>
    </citation>
    <scope>NUCLEOTIDE SEQUENCE</scope>
    <source>
        <strain evidence="1">2943</strain>
    </source>
</reference>
<dbReference type="EMBL" id="JAESIY010000013">
    <property type="protein sequence ID" value="MBL3658513.1"/>
    <property type="molecule type" value="Genomic_DNA"/>
</dbReference>
<dbReference type="Proteomes" id="UP000659388">
    <property type="component" value="Unassembled WGS sequence"/>
</dbReference>
<protein>
    <submittedName>
        <fullName evidence="1">DUF4291 domain-containing protein</fullName>
    </submittedName>
</protein>